<keyword evidence="1" id="KW-1133">Transmembrane helix</keyword>
<feature type="transmembrane region" description="Helical" evidence="1">
    <location>
        <begin position="240"/>
        <end position="261"/>
    </location>
</feature>
<dbReference type="InterPro" id="IPR024934">
    <property type="entry name" value="Rubredoxin-like_dom"/>
</dbReference>
<evidence type="ECO:0000313" key="3">
    <source>
        <dbReference type="EMBL" id="CAK0786295.1"/>
    </source>
</evidence>
<dbReference type="PANTHER" id="PTHR47661">
    <property type="entry name" value="PHOSPHOGLUCAN PHOSPHATASE LSF1, CHLOROPLASTIC"/>
    <property type="match status" value="1"/>
</dbReference>
<comment type="caution">
    <text evidence="3">The sequence shown here is derived from an EMBL/GenBank/DDBJ whole genome shotgun (WGS) entry which is preliminary data.</text>
</comment>
<sequence length="267" mass="28524">MAASGLLTQHAVLTQPKQAPARNAHALRMNGMPSAKPQSFQANKSFFGPTLPAQKHALSATRQRHTAVTRAAKDYTIEIDKPLGLKLGDSKSPGGGLKVTGVSGNATKSGIKVGDTVIYTSSFFGDELWPADKLGFARSAIGACPSPVCFVYVQGENKDINVKRLAKRPIPPRFGRRLTPTQKEKATHICVDCGYIYCDSTPFEDLGDSYRCPQCSAFKKRFAPYDVQTGKVKGRLPDQVATVATVIGGLVGVGILGYLGLALSQVN</sequence>
<proteinExistence type="predicted"/>
<dbReference type="Gene3D" id="2.20.28.10">
    <property type="match status" value="1"/>
</dbReference>
<keyword evidence="1" id="KW-0812">Transmembrane</keyword>
<gene>
    <name evidence="3" type="ORF">CVIRNUC_009508</name>
</gene>
<accession>A0AAV1IIN6</accession>
<dbReference type="SUPFAM" id="SSF57802">
    <property type="entry name" value="Rubredoxin-like"/>
    <property type="match status" value="1"/>
</dbReference>
<keyword evidence="1" id="KW-0472">Membrane</keyword>
<dbReference type="Proteomes" id="UP001314263">
    <property type="component" value="Unassembled WGS sequence"/>
</dbReference>
<keyword evidence="4" id="KW-1185">Reference proteome</keyword>
<feature type="domain" description="Rubredoxin-like" evidence="2">
    <location>
        <begin position="185"/>
        <end position="225"/>
    </location>
</feature>
<name>A0AAV1IIN6_9CHLO</name>
<dbReference type="PANTHER" id="PTHR47661:SF4">
    <property type="entry name" value="OS08G0162600 PROTEIN"/>
    <property type="match status" value="1"/>
</dbReference>
<protein>
    <recommendedName>
        <fullName evidence="2">Rubredoxin-like domain-containing protein</fullName>
    </recommendedName>
</protein>
<evidence type="ECO:0000259" key="2">
    <source>
        <dbReference type="PROSITE" id="PS50903"/>
    </source>
</evidence>
<reference evidence="3 4" key="1">
    <citation type="submission" date="2023-10" db="EMBL/GenBank/DDBJ databases">
        <authorList>
            <person name="Maclean D."/>
            <person name="Macfadyen A."/>
        </authorList>
    </citation>
    <scope>NUCLEOTIDE SEQUENCE [LARGE SCALE GENOMIC DNA]</scope>
</reference>
<dbReference type="PROSITE" id="PS50903">
    <property type="entry name" value="RUBREDOXIN_LIKE"/>
    <property type="match status" value="1"/>
</dbReference>
<dbReference type="GO" id="GO:0005506">
    <property type="term" value="F:iron ion binding"/>
    <property type="evidence" value="ECO:0007669"/>
    <property type="project" value="InterPro"/>
</dbReference>
<evidence type="ECO:0000256" key="1">
    <source>
        <dbReference type="SAM" id="Phobius"/>
    </source>
</evidence>
<dbReference type="AlphaFoldDB" id="A0AAV1IIN6"/>
<evidence type="ECO:0000313" key="4">
    <source>
        <dbReference type="Proteomes" id="UP001314263"/>
    </source>
</evidence>
<dbReference type="EMBL" id="CAUYUE010000014">
    <property type="protein sequence ID" value="CAK0786295.1"/>
    <property type="molecule type" value="Genomic_DNA"/>
</dbReference>
<organism evidence="3 4">
    <name type="scientific">Coccomyxa viridis</name>
    <dbReference type="NCBI Taxonomy" id="1274662"/>
    <lineage>
        <taxon>Eukaryota</taxon>
        <taxon>Viridiplantae</taxon>
        <taxon>Chlorophyta</taxon>
        <taxon>core chlorophytes</taxon>
        <taxon>Trebouxiophyceae</taxon>
        <taxon>Trebouxiophyceae incertae sedis</taxon>
        <taxon>Coccomyxaceae</taxon>
        <taxon>Coccomyxa</taxon>
    </lineage>
</organism>